<name>A0AAW0BKA5_9AGAR</name>
<gene>
    <name evidence="2" type="ORF">VNI00_015467</name>
</gene>
<evidence type="ECO:0000256" key="1">
    <source>
        <dbReference type="SAM" id="MobiDB-lite"/>
    </source>
</evidence>
<sequence length="766" mass="87176">MNVRKDWISAIICQQPHTAQTRTSAKRLTRDYRIPLLGGQFQAKFYSIHRFLDLQNRNAAATGVQVSALQESIRPCKLDTIFTIEMSPPSPKDRQLAHVPYDLTKCAKPGASVKSYDGLCGNIIKDVLITSPNMRILYEPPLNECRVRLRRDRHFGRDDPLYYPQPFSRRAPHLSVIRIPLPSKSDASQDPFSVAWVVPNEQHFVSACGSFCQGFGTLQDTLSSQLADLGDNVIGAMPQGYNGDVYLRTYSSQLRATILRLQVAAPMADVLLRFRCAQRYILELDARIRWLEKYHKSFEDVQTKNLNCYERGDSSLMGAFTDELDVVESLYRSGIPVYFLRPFRGVDVRVDEVVPIIQGYSDDPVSGEPTKIRLHTGAIVDISDATPSHRVVFIGLPRNPERYLAMGRYMVTGIEYPSLMGSDQPRSSTSLQMINVNPRMSTKPGMLLRHASSKGSRNRQAPYSAEKRGPQKHHSSFLPPSSPLSPASIDAWRDALARLSDYNQSLPPPDGVNRGYVLPPPEMFVTTSNPSTATALFRNWLRLRQVLIYRLSVTSDRYSKKQWRDMLTFDEVTQMRPETRTGQRRLEAMDQLKAMVDATPLKFRVEDIPSTPVFWRGRRLEPSRIPPPVYAKEILWELNELNFRQDLVVLDHHLNRSRMDIIQRTALLDACWTGSRDFADIAKAQEGFGAVEAEHKVRYLRALHSLMMGWTDPKPVILFTPFPVTDVNGHNFEILLQEIERELAHHYALSFLEVFGRAASIPHRLE</sequence>
<evidence type="ECO:0000313" key="3">
    <source>
        <dbReference type="Proteomes" id="UP001383192"/>
    </source>
</evidence>
<keyword evidence="3" id="KW-1185">Reference proteome</keyword>
<reference evidence="2 3" key="1">
    <citation type="submission" date="2024-01" db="EMBL/GenBank/DDBJ databases">
        <title>A draft genome for a cacao thread blight-causing isolate of Paramarasmius palmivorus.</title>
        <authorList>
            <person name="Baruah I.K."/>
            <person name="Bukari Y."/>
            <person name="Amoako-Attah I."/>
            <person name="Meinhardt L.W."/>
            <person name="Bailey B.A."/>
            <person name="Cohen S.P."/>
        </authorList>
    </citation>
    <scope>NUCLEOTIDE SEQUENCE [LARGE SCALE GENOMIC DNA]</scope>
    <source>
        <strain evidence="2 3">GH-12</strain>
    </source>
</reference>
<dbReference type="Proteomes" id="UP001383192">
    <property type="component" value="Unassembled WGS sequence"/>
</dbReference>
<accession>A0AAW0BKA5</accession>
<comment type="caution">
    <text evidence="2">The sequence shown here is derived from an EMBL/GenBank/DDBJ whole genome shotgun (WGS) entry which is preliminary data.</text>
</comment>
<proteinExistence type="predicted"/>
<evidence type="ECO:0000313" key="2">
    <source>
        <dbReference type="EMBL" id="KAK7026809.1"/>
    </source>
</evidence>
<feature type="region of interest" description="Disordered" evidence="1">
    <location>
        <begin position="441"/>
        <end position="482"/>
    </location>
</feature>
<dbReference type="EMBL" id="JAYKXP010000100">
    <property type="protein sequence ID" value="KAK7026809.1"/>
    <property type="molecule type" value="Genomic_DNA"/>
</dbReference>
<organism evidence="2 3">
    <name type="scientific">Paramarasmius palmivorus</name>
    <dbReference type="NCBI Taxonomy" id="297713"/>
    <lineage>
        <taxon>Eukaryota</taxon>
        <taxon>Fungi</taxon>
        <taxon>Dikarya</taxon>
        <taxon>Basidiomycota</taxon>
        <taxon>Agaricomycotina</taxon>
        <taxon>Agaricomycetes</taxon>
        <taxon>Agaricomycetidae</taxon>
        <taxon>Agaricales</taxon>
        <taxon>Marasmiineae</taxon>
        <taxon>Marasmiaceae</taxon>
        <taxon>Paramarasmius</taxon>
    </lineage>
</organism>
<protein>
    <submittedName>
        <fullName evidence="2">Uncharacterized protein</fullName>
    </submittedName>
</protein>
<dbReference type="AlphaFoldDB" id="A0AAW0BKA5"/>